<accession>A0A1H3R7S9</accession>
<sequence length="460" mass="49535">MKKFPHVYALLFIIIILVSLLTYVLPAGEYQRVEDPSTGRTVVDAESFEYVDPSPVHPFDMFIAVQRGIVDASNIVAFIFIIGGAFGIIMKTGAITAGLGVAVRKFAGREHLLFPALIILFAVGGATFGLSEETLPFIPIIVLLCRQLGYDAMVGMGIVYVGARLGFASGMLNPFSLGVAQGIAELPMYSGLAFRGVWFIILLVVTIWYVQRYAKMVKEDPEKSCIRDVELEATINATESGIEEYETRHTFVLIAVCLGFAGMVYGVFIHEWYINEISGFFLALGIAAGFLGKMGMNEIASSFVKGAKDLAFGALVVGVARGILVVMEDGMIVDTVIHSAGVWLGTMPTVIAANGMFVFQLFLNILIPSGSGQAAATMPIMTPIADIAGITRQTAVLAFHYGDGFTNLVTPTAGVLMASLAIVNVPFERYLKWVFPLLMIWTVIGMAAITTAAMIGFGPF</sequence>
<feature type="transmembrane region" description="Helical" evidence="6">
    <location>
        <begin position="250"/>
        <end position="267"/>
    </location>
</feature>
<feature type="transmembrane region" description="Helical" evidence="6">
    <location>
        <begin position="434"/>
        <end position="457"/>
    </location>
</feature>
<dbReference type="Pfam" id="PF03606">
    <property type="entry name" value="DcuC"/>
    <property type="match status" value="1"/>
</dbReference>
<dbReference type="Proteomes" id="UP000199230">
    <property type="component" value="Unassembled WGS sequence"/>
</dbReference>
<name>A0A1H3R7S9_9FIRM</name>
<reference evidence="7 8" key="1">
    <citation type="submission" date="2016-10" db="EMBL/GenBank/DDBJ databases">
        <authorList>
            <person name="de Groot N.N."/>
        </authorList>
    </citation>
    <scope>NUCLEOTIDE SEQUENCE [LARGE SCALE GENOMIC DNA]</scope>
    <source>
        <strain evidence="7 8">APO</strain>
    </source>
</reference>
<evidence type="ECO:0000256" key="4">
    <source>
        <dbReference type="ARBA" id="ARBA00022989"/>
    </source>
</evidence>
<dbReference type="AlphaFoldDB" id="A0A1H3R7S9"/>
<evidence type="ECO:0000313" key="7">
    <source>
        <dbReference type="EMBL" id="SDZ21656.1"/>
    </source>
</evidence>
<feature type="transmembrane region" description="Helical" evidence="6">
    <location>
        <begin position="347"/>
        <end position="367"/>
    </location>
</feature>
<feature type="transmembrane region" description="Helical" evidence="6">
    <location>
        <begin position="408"/>
        <end position="427"/>
    </location>
</feature>
<dbReference type="GO" id="GO:0005886">
    <property type="term" value="C:plasma membrane"/>
    <property type="evidence" value="ECO:0007669"/>
    <property type="project" value="UniProtKB-SubCell"/>
</dbReference>
<keyword evidence="8" id="KW-1185">Reference proteome</keyword>
<dbReference type="InterPro" id="IPR018385">
    <property type="entry name" value="C4_dicarb_anaerob_car-like"/>
</dbReference>
<comment type="subcellular location">
    <subcellularLocation>
        <location evidence="1">Cell membrane</location>
        <topology evidence="1">Multi-pass membrane protein</topology>
    </subcellularLocation>
</comment>
<dbReference type="PANTHER" id="PTHR43652">
    <property type="entry name" value="BASIC AMINO ACID ANTIPORTER YFCC-RELATED"/>
    <property type="match status" value="1"/>
</dbReference>
<evidence type="ECO:0000256" key="1">
    <source>
        <dbReference type="ARBA" id="ARBA00004651"/>
    </source>
</evidence>
<keyword evidence="3 6" id="KW-0812">Transmembrane</keyword>
<dbReference type="PANTHER" id="PTHR43652:SF6">
    <property type="entry name" value="ARGININE REPRESSOR"/>
    <property type="match status" value="1"/>
</dbReference>
<organism evidence="7 8">
    <name type="scientific">Tindallia californiensis</name>
    <dbReference type="NCBI Taxonomy" id="159292"/>
    <lineage>
        <taxon>Bacteria</taxon>
        <taxon>Bacillati</taxon>
        <taxon>Bacillota</taxon>
        <taxon>Clostridia</taxon>
        <taxon>Peptostreptococcales</taxon>
        <taxon>Tindalliaceae</taxon>
        <taxon>Tindallia</taxon>
    </lineage>
</organism>
<evidence type="ECO:0000256" key="3">
    <source>
        <dbReference type="ARBA" id="ARBA00022692"/>
    </source>
</evidence>
<keyword evidence="4 6" id="KW-1133">Transmembrane helix</keyword>
<dbReference type="RefSeq" id="WP_242870138.1">
    <property type="nucleotide sequence ID" value="NZ_FNPV01000013.1"/>
</dbReference>
<feature type="transmembrane region" description="Helical" evidence="6">
    <location>
        <begin position="75"/>
        <end position="100"/>
    </location>
</feature>
<keyword evidence="2" id="KW-1003">Cell membrane</keyword>
<proteinExistence type="predicted"/>
<evidence type="ECO:0000256" key="6">
    <source>
        <dbReference type="SAM" id="Phobius"/>
    </source>
</evidence>
<feature type="transmembrane region" description="Helical" evidence="6">
    <location>
        <begin position="189"/>
        <end position="210"/>
    </location>
</feature>
<feature type="transmembrane region" description="Helical" evidence="6">
    <location>
        <begin position="7"/>
        <end position="25"/>
    </location>
</feature>
<evidence type="ECO:0000313" key="8">
    <source>
        <dbReference type="Proteomes" id="UP000199230"/>
    </source>
</evidence>
<feature type="transmembrane region" description="Helical" evidence="6">
    <location>
        <begin position="310"/>
        <end position="327"/>
    </location>
</feature>
<gene>
    <name evidence="7" type="ORF">SAMN05192546_11318</name>
</gene>
<dbReference type="InterPro" id="IPR051679">
    <property type="entry name" value="DASS-Related_Transporters"/>
</dbReference>
<feature type="transmembrane region" description="Helical" evidence="6">
    <location>
        <begin position="273"/>
        <end position="290"/>
    </location>
</feature>
<evidence type="ECO:0000256" key="5">
    <source>
        <dbReference type="ARBA" id="ARBA00023136"/>
    </source>
</evidence>
<evidence type="ECO:0000256" key="2">
    <source>
        <dbReference type="ARBA" id="ARBA00022475"/>
    </source>
</evidence>
<feature type="transmembrane region" description="Helical" evidence="6">
    <location>
        <begin position="112"/>
        <end position="131"/>
    </location>
</feature>
<keyword evidence="5 6" id="KW-0472">Membrane</keyword>
<feature type="transmembrane region" description="Helical" evidence="6">
    <location>
        <begin position="165"/>
        <end position="183"/>
    </location>
</feature>
<protein>
    <submittedName>
        <fullName evidence="7">Uncharacterized membrane protein YfcC, ion transporter superfamily</fullName>
    </submittedName>
</protein>
<dbReference type="EMBL" id="FNPV01000013">
    <property type="protein sequence ID" value="SDZ21656.1"/>
    <property type="molecule type" value="Genomic_DNA"/>
</dbReference>